<keyword evidence="2" id="KW-1185">Reference proteome</keyword>
<sequence>MLIESAAEADVLLFADWLAELLLSADMLFEALAEALAELALVEALASLIDFSAMLVDAD</sequence>
<evidence type="ECO:0000313" key="1">
    <source>
        <dbReference type="EMBL" id="USS85002.1"/>
    </source>
</evidence>
<name>A0ABY5BMU7_9LACO</name>
<protein>
    <submittedName>
        <fullName evidence="1">Uncharacterized protein</fullName>
    </submittedName>
</protein>
<dbReference type="EMBL" id="CP097116">
    <property type="protein sequence ID" value="USS85002.1"/>
    <property type="molecule type" value="Genomic_DNA"/>
</dbReference>
<gene>
    <name evidence="1" type="ORF">M3M35_06860</name>
</gene>
<accession>A0ABY5BMU7</accession>
<evidence type="ECO:0000313" key="2">
    <source>
        <dbReference type="Proteomes" id="UP001056707"/>
    </source>
</evidence>
<organism evidence="1 2">
    <name type="scientific">Fructilactobacillus myrtifloralis</name>
    <dbReference type="NCBI Taxonomy" id="2940301"/>
    <lineage>
        <taxon>Bacteria</taxon>
        <taxon>Bacillati</taxon>
        <taxon>Bacillota</taxon>
        <taxon>Bacilli</taxon>
        <taxon>Lactobacillales</taxon>
        <taxon>Lactobacillaceae</taxon>
        <taxon>Fructilactobacillus</taxon>
    </lineage>
</organism>
<dbReference type="Proteomes" id="UP001056707">
    <property type="component" value="Chromosome"/>
</dbReference>
<dbReference type="RefSeq" id="WP_252749904.1">
    <property type="nucleotide sequence ID" value="NZ_CP097116.1"/>
</dbReference>
<proteinExistence type="predicted"/>
<reference evidence="1" key="1">
    <citation type="submission" date="2022-05" db="EMBL/GenBank/DDBJ databases">
        <authorList>
            <person name="Oliphant S.A."/>
            <person name="Watson-Haigh N.S."/>
            <person name="Sumby K.M."/>
            <person name="Gardner J.M."/>
            <person name="Jiranek V."/>
        </authorList>
    </citation>
    <scope>NUCLEOTIDE SEQUENCE</scope>
    <source>
        <strain evidence="1">KI16_H9</strain>
    </source>
</reference>